<organism evidence="3 4">
    <name type="scientific">Mycena alexandri</name>
    <dbReference type="NCBI Taxonomy" id="1745969"/>
    <lineage>
        <taxon>Eukaryota</taxon>
        <taxon>Fungi</taxon>
        <taxon>Dikarya</taxon>
        <taxon>Basidiomycota</taxon>
        <taxon>Agaricomycotina</taxon>
        <taxon>Agaricomycetes</taxon>
        <taxon>Agaricomycetidae</taxon>
        <taxon>Agaricales</taxon>
        <taxon>Marasmiineae</taxon>
        <taxon>Mycenaceae</taxon>
        <taxon>Mycena</taxon>
    </lineage>
</organism>
<dbReference type="EMBL" id="JARJCM010000003">
    <property type="protein sequence ID" value="KAJ7046286.1"/>
    <property type="molecule type" value="Genomic_DNA"/>
</dbReference>
<evidence type="ECO:0000313" key="3">
    <source>
        <dbReference type="EMBL" id="KAJ7046286.1"/>
    </source>
</evidence>
<protein>
    <submittedName>
        <fullName evidence="3">Uncharacterized protein</fullName>
    </submittedName>
</protein>
<name>A0AAD6TJ73_9AGAR</name>
<evidence type="ECO:0000256" key="2">
    <source>
        <dbReference type="SAM" id="MobiDB-lite"/>
    </source>
</evidence>
<dbReference type="Pfam" id="PF18758">
    <property type="entry name" value="KDZ"/>
    <property type="match status" value="1"/>
</dbReference>
<keyword evidence="1" id="KW-0175">Coiled coil</keyword>
<gene>
    <name evidence="3" type="ORF">C8F04DRAFT_1173230</name>
</gene>
<proteinExistence type="predicted"/>
<dbReference type="AlphaFoldDB" id="A0AAD6TJ73"/>
<evidence type="ECO:0000313" key="4">
    <source>
        <dbReference type="Proteomes" id="UP001218188"/>
    </source>
</evidence>
<dbReference type="InterPro" id="IPR040521">
    <property type="entry name" value="KDZ"/>
</dbReference>
<feature type="compositionally biased region" description="Acidic residues" evidence="2">
    <location>
        <begin position="591"/>
        <end position="609"/>
    </location>
</feature>
<reference evidence="3" key="1">
    <citation type="submission" date="2023-03" db="EMBL/GenBank/DDBJ databases">
        <title>Massive genome expansion in bonnet fungi (Mycena s.s.) driven by repeated elements and novel gene families across ecological guilds.</title>
        <authorList>
            <consortium name="Lawrence Berkeley National Laboratory"/>
            <person name="Harder C.B."/>
            <person name="Miyauchi S."/>
            <person name="Viragh M."/>
            <person name="Kuo A."/>
            <person name="Thoen E."/>
            <person name="Andreopoulos B."/>
            <person name="Lu D."/>
            <person name="Skrede I."/>
            <person name="Drula E."/>
            <person name="Henrissat B."/>
            <person name="Morin E."/>
            <person name="Kohler A."/>
            <person name="Barry K."/>
            <person name="LaButti K."/>
            <person name="Morin E."/>
            <person name="Salamov A."/>
            <person name="Lipzen A."/>
            <person name="Mereny Z."/>
            <person name="Hegedus B."/>
            <person name="Baldrian P."/>
            <person name="Stursova M."/>
            <person name="Weitz H."/>
            <person name="Taylor A."/>
            <person name="Grigoriev I.V."/>
            <person name="Nagy L.G."/>
            <person name="Martin F."/>
            <person name="Kauserud H."/>
        </authorList>
    </citation>
    <scope>NUCLEOTIDE SEQUENCE</scope>
    <source>
        <strain evidence="3">CBHHK200</strain>
    </source>
</reference>
<evidence type="ECO:0000256" key="1">
    <source>
        <dbReference type="SAM" id="Coils"/>
    </source>
</evidence>
<dbReference type="PANTHER" id="PTHR33096:SF1">
    <property type="entry name" value="CXC1-LIKE CYSTEINE CLUSTER ASSOCIATED WITH KDZ TRANSPOSASES DOMAIN-CONTAINING PROTEIN"/>
    <property type="match status" value="1"/>
</dbReference>
<feature type="coiled-coil region" evidence="1">
    <location>
        <begin position="477"/>
        <end position="504"/>
    </location>
</feature>
<sequence>MDYIILSAVLGITALYLAISYDIACQWRINWESRMTDMPDHMKLNLQEITVRCGLPVWHAAAHERECQAQNSLSYMVGAGRTDGEGIERTWSDLNPLGWATKEMGLGAREDALEDKIDHHNFEKNINQGTTLPKKLILAIDERDRQVEAFKEVDRTLKKELRAEWQKRIDEWVADPTKPNPYVLEGDKGQSEAAIRLELTQEEAKEASTGGARLHGSSVTSFLTAGLQLEGAQRRVRREVKGRTLLAADHSQKLADMRVAFFTKLGKFRKLQAVYMPGAVKELEAEEDQRDPELPPAKAEDVLIFLPSGLRRATREAGCRPGLVGKEELLREGQCRDSLQVLRSQLHTKKHLVDWRDAGVVGQRAATRANTLFERVGERVDAEASKYREARKALIALRGAQQCIEWRELKAADIQLDEERDVDARARRKLGNIGSKRFRQQGPALSSKEKRLSWIWTAAGGPGEDEMGLHDSVRVEWSKAKARKERWEEEVQLLREEMKRVLRFLRWKALWWEEQRGARREQISVALRAGLDAYAARQAAGLRDMVRRFKTSWDTSAVTAVRTALVDDALLMQGMAAFDLASTHSGAGVDNTEDAEGAAEEDGSAGEDM</sequence>
<dbReference type="Proteomes" id="UP001218188">
    <property type="component" value="Unassembled WGS sequence"/>
</dbReference>
<comment type="caution">
    <text evidence="3">The sequence shown here is derived from an EMBL/GenBank/DDBJ whole genome shotgun (WGS) entry which is preliminary data.</text>
</comment>
<accession>A0AAD6TJ73</accession>
<keyword evidence="4" id="KW-1185">Reference proteome</keyword>
<dbReference type="PANTHER" id="PTHR33096">
    <property type="entry name" value="CXC2 DOMAIN-CONTAINING PROTEIN"/>
    <property type="match status" value="1"/>
</dbReference>
<feature type="region of interest" description="Disordered" evidence="2">
    <location>
        <begin position="586"/>
        <end position="609"/>
    </location>
</feature>